<evidence type="ECO:0000313" key="4">
    <source>
        <dbReference type="Proteomes" id="UP000178526"/>
    </source>
</evidence>
<feature type="domain" description="Doubled CXXCH motif" evidence="2">
    <location>
        <begin position="57"/>
        <end position="94"/>
    </location>
</feature>
<feature type="domain" description="Doubled CXXCH motif" evidence="2">
    <location>
        <begin position="203"/>
        <end position="226"/>
    </location>
</feature>
<reference evidence="3 4" key="1">
    <citation type="journal article" date="2016" name="Nat. Commun.">
        <title>Thousands of microbial genomes shed light on interconnected biogeochemical processes in an aquifer system.</title>
        <authorList>
            <person name="Anantharaman K."/>
            <person name="Brown C.T."/>
            <person name="Hug L.A."/>
            <person name="Sharon I."/>
            <person name="Castelle C.J."/>
            <person name="Probst A.J."/>
            <person name="Thomas B.C."/>
            <person name="Singh A."/>
            <person name="Wilkins M.J."/>
            <person name="Karaoz U."/>
            <person name="Brodie E.L."/>
            <person name="Williams K.H."/>
            <person name="Hubbard S.S."/>
            <person name="Banfield J.F."/>
        </authorList>
    </citation>
    <scope>NUCLEOTIDE SEQUENCE [LARGE SCALE GENOMIC DNA]</scope>
</reference>
<dbReference type="Pfam" id="PF09699">
    <property type="entry name" value="Paired_CXXCH_1"/>
    <property type="match status" value="8"/>
</dbReference>
<dbReference type="GO" id="GO:0016491">
    <property type="term" value="F:oxidoreductase activity"/>
    <property type="evidence" value="ECO:0007669"/>
    <property type="project" value="TreeGrafter"/>
</dbReference>
<feature type="domain" description="Doubled CXXCH motif" evidence="2">
    <location>
        <begin position="279"/>
        <end position="317"/>
    </location>
</feature>
<dbReference type="Gene3D" id="3.90.10.10">
    <property type="entry name" value="Cytochrome C3"/>
    <property type="match status" value="3"/>
</dbReference>
<dbReference type="PANTHER" id="PTHR35038">
    <property type="entry name" value="DISSIMILATORY SULFITE REDUCTASE SIRA"/>
    <property type="match status" value="1"/>
</dbReference>
<feature type="domain" description="Doubled CXXCH motif" evidence="2">
    <location>
        <begin position="153"/>
        <end position="192"/>
    </location>
</feature>
<sequence length="424" mass="47093">MNIKYKIFFSLFLVSFSSVILLAYSQDKFNLRPGAKGKLCMNCHETFQEKISSPFVHTPVRTGECSGCHNPHASSHGKMLSEDTNKICFTCHKEIIPDKPLSTHKVVAEGNCVKCHDPHGSSNKFNLLKSGNELCFGCHKDIEDGVKQVKFKHTPVEKSCLNCHNPHASAKNEFLLKDEVPIVCLKCHKTDKPAFAKQHMNFPVGKARCTTCHNPHGSDKAALLLTNVHKPVASRMCNQCHDSSDPKNPFKTKNEGSDLCKTCHNELVNEIQSKKNIHPALEVDSGCLNCHSAHASTQRALLKGNSLFDVCGKCHADVIARQDKFPTKHPPVKDGDCIACHSPHATDTEHLAQQLSVIVLCGSCHDWKGHVSHPMGDNVADPRDKTRTVNCLSCHKAHGTEYKRMLLFPTTVELCTLCHVKYQR</sequence>
<comment type="caution">
    <text evidence="3">The sequence shown here is derived from an EMBL/GenBank/DDBJ whole genome shotgun (WGS) entry which is preliminary data.</text>
</comment>
<feature type="domain" description="Doubled CXXCH motif" evidence="2">
    <location>
        <begin position="229"/>
        <end position="267"/>
    </location>
</feature>
<feature type="domain" description="Doubled CXXCH motif" evidence="2">
    <location>
        <begin position="390"/>
        <end position="421"/>
    </location>
</feature>
<dbReference type="InterPro" id="IPR036280">
    <property type="entry name" value="Multihaem_cyt_sf"/>
</dbReference>
<evidence type="ECO:0000313" key="3">
    <source>
        <dbReference type="EMBL" id="OGL40185.1"/>
    </source>
</evidence>
<proteinExistence type="predicted"/>
<evidence type="ECO:0000256" key="1">
    <source>
        <dbReference type="ARBA" id="ARBA00022729"/>
    </source>
</evidence>
<dbReference type="SUPFAM" id="SSF48695">
    <property type="entry name" value="Multiheme cytochromes"/>
    <property type="match status" value="2"/>
</dbReference>
<name>A0A1F7RF40_9BACT</name>
<dbReference type="Proteomes" id="UP000178526">
    <property type="component" value="Unassembled WGS sequence"/>
</dbReference>
<dbReference type="InterPro" id="IPR010177">
    <property type="entry name" value="Paired_CXXCH_1"/>
</dbReference>
<dbReference type="AlphaFoldDB" id="A0A1F7RF40"/>
<dbReference type="EMBL" id="MGDB01000106">
    <property type="protein sequence ID" value="OGL40185.1"/>
    <property type="molecule type" value="Genomic_DNA"/>
</dbReference>
<dbReference type="NCBIfam" id="TIGR01905">
    <property type="entry name" value="paired_CXXCH_1"/>
    <property type="match status" value="7"/>
</dbReference>
<dbReference type="InterPro" id="IPR051829">
    <property type="entry name" value="Multiheme_Cytochr_ET"/>
</dbReference>
<dbReference type="Gene3D" id="1.10.1130.10">
    <property type="entry name" value="Flavocytochrome C3, Chain A"/>
    <property type="match status" value="1"/>
</dbReference>
<organism evidence="3 4">
    <name type="scientific">Candidatus Schekmanbacteria bacterium GWA2_38_11</name>
    <dbReference type="NCBI Taxonomy" id="1817876"/>
    <lineage>
        <taxon>Bacteria</taxon>
        <taxon>Candidatus Schekmaniibacteriota</taxon>
    </lineage>
</organism>
<accession>A0A1F7RF40</accession>
<evidence type="ECO:0000259" key="2">
    <source>
        <dbReference type="Pfam" id="PF09699"/>
    </source>
</evidence>
<protein>
    <submittedName>
        <fullName evidence="3">Cytochrome C</fullName>
    </submittedName>
</protein>
<feature type="domain" description="Doubled CXXCH motif" evidence="2">
    <location>
        <begin position="329"/>
        <end position="369"/>
    </location>
</feature>
<dbReference type="PANTHER" id="PTHR35038:SF6">
    <property type="entry name" value="SURFACE LOCALIZED DECAHEME CYTOCHROME C LIPOPROTEIN"/>
    <property type="match status" value="1"/>
</dbReference>
<keyword evidence="1" id="KW-0732">Signal</keyword>
<gene>
    <name evidence="3" type="ORF">A2042_09955</name>
</gene>
<feature type="domain" description="Doubled CXXCH motif" evidence="2">
    <location>
        <begin position="104"/>
        <end position="142"/>
    </location>
</feature>